<feature type="transmembrane region" description="Helical" evidence="1">
    <location>
        <begin position="12"/>
        <end position="29"/>
    </location>
</feature>
<proteinExistence type="predicted"/>
<keyword evidence="3" id="KW-1185">Reference proteome</keyword>
<keyword evidence="1" id="KW-0472">Membrane</keyword>
<name>A0A9X2BYV4_9PROT</name>
<organism evidence="2 3">
    <name type="scientific">Roseomonas acroporae</name>
    <dbReference type="NCBI Taxonomy" id="2937791"/>
    <lineage>
        <taxon>Bacteria</taxon>
        <taxon>Pseudomonadati</taxon>
        <taxon>Pseudomonadota</taxon>
        <taxon>Alphaproteobacteria</taxon>
        <taxon>Acetobacterales</taxon>
        <taxon>Roseomonadaceae</taxon>
        <taxon>Roseomonas</taxon>
    </lineage>
</organism>
<keyword evidence="1" id="KW-1133">Transmembrane helix</keyword>
<dbReference type="AlphaFoldDB" id="A0A9X2BYV4"/>
<sequence>MTRTYSGRPGSSILFSAATAIATSVIRLLPVRGRGMPPIARLNLPMPTLTIRVAEARTAWQRVTVADWYGAGDKVVEIRTGTAVWRHAGLPVVPIRWVLLRDPAQRFEPQALLCADLGHGACVPCQPVASTTAQPIFTI</sequence>
<keyword evidence="1" id="KW-0812">Transmembrane</keyword>
<dbReference type="RefSeq" id="WP_248669400.1">
    <property type="nucleotide sequence ID" value="NZ_JALPRX010000118.1"/>
</dbReference>
<comment type="caution">
    <text evidence="2">The sequence shown here is derived from an EMBL/GenBank/DDBJ whole genome shotgun (WGS) entry which is preliminary data.</text>
</comment>
<accession>A0A9X2BYV4</accession>
<evidence type="ECO:0000313" key="3">
    <source>
        <dbReference type="Proteomes" id="UP001139516"/>
    </source>
</evidence>
<protein>
    <submittedName>
        <fullName evidence="2">Uncharacterized protein</fullName>
    </submittedName>
</protein>
<dbReference type="EMBL" id="JALPRX010000118">
    <property type="protein sequence ID" value="MCK8787349.1"/>
    <property type="molecule type" value="Genomic_DNA"/>
</dbReference>
<evidence type="ECO:0000313" key="2">
    <source>
        <dbReference type="EMBL" id="MCK8787349.1"/>
    </source>
</evidence>
<evidence type="ECO:0000256" key="1">
    <source>
        <dbReference type="SAM" id="Phobius"/>
    </source>
</evidence>
<gene>
    <name evidence="2" type="ORF">M0638_23540</name>
</gene>
<reference evidence="2" key="1">
    <citation type="submission" date="2022-04" db="EMBL/GenBank/DDBJ databases">
        <title>Roseomonas acroporae sp. nov., isolated from coral Acropora digitifera.</title>
        <authorList>
            <person name="Sun H."/>
        </authorList>
    </citation>
    <scope>NUCLEOTIDE SEQUENCE</scope>
    <source>
        <strain evidence="2">NAR14</strain>
    </source>
</reference>
<dbReference type="Proteomes" id="UP001139516">
    <property type="component" value="Unassembled WGS sequence"/>
</dbReference>